<organism evidence="2 3">
    <name type="scientific">Hyaloscypha bicolor E</name>
    <dbReference type="NCBI Taxonomy" id="1095630"/>
    <lineage>
        <taxon>Eukaryota</taxon>
        <taxon>Fungi</taxon>
        <taxon>Dikarya</taxon>
        <taxon>Ascomycota</taxon>
        <taxon>Pezizomycotina</taxon>
        <taxon>Leotiomycetes</taxon>
        <taxon>Helotiales</taxon>
        <taxon>Hyaloscyphaceae</taxon>
        <taxon>Hyaloscypha</taxon>
        <taxon>Hyaloscypha bicolor</taxon>
    </lineage>
</organism>
<evidence type="ECO:0000259" key="1">
    <source>
        <dbReference type="Pfam" id="PF06985"/>
    </source>
</evidence>
<proteinExistence type="predicted"/>
<dbReference type="Proteomes" id="UP000235371">
    <property type="component" value="Unassembled WGS sequence"/>
</dbReference>
<dbReference type="GeneID" id="36596446"/>
<sequence>METLAISEIPFTSGDHLCVHFDICGNLPSPLSSFSLSAWEVALSWIINCVVNHKSCGQTNLRSARKLPSRLIAVGEKDDFSDIRLCETIEFEVGWQYVTLSHRWPLNGFSFKLSEETYNEFLKNIPWNQTPQTFKDAIIATRKLQASLGIRYLWIDTLCIIQDSEEDKKRELGIMGDIYSYSFLNLAACTDSDYGLSAKRDKLSSHTCIIKVGPQSQLPQGYYAVENMDDHRTEVVQSELTSRGWVQQEFLLARRLLIFTPQQLFWECACFCASEKRPGTMIPPTLARSRLKEKSFDNPDLWMQHPGSEERDFQFYRLWMNIVGAYTACNLTNPEDKLVAISGMAKQMKRGIEERDSYLCGLWTRRLELQLLWRVQEGHRRKRQEDTQRFKYIAPTWSWASVNGRVYNHRTNREAWEKTQPMVKIEILDRPHYENNFGRLRPPPYAALAITGLLLKVQMEARLKPEPGFVHRFTHLTWHRLQFTETPVYLDLDTPGDNVIDVYCLPIVKEEYTAGTQLVCLILKREGSIPGLYMRCGQLPWLRHWQHEFISVAKSTKLSESGYHAAHEDGQVTILLA</sequence>
<reference evidence="2 3" key="1">
    <citation type="submission" date="2016-04" db="EMBL/GenBank/DDBJ databases">
        <title>A degradative enzymes factory behind the ericoid mycorrhizal symbiosis.</title>
        <authorList>
            <consortium name="DOE Joint Genome Institute"/>
            <person name="Martino E."/>
            <person name="Morin E."/>
            <person name="Grelet G."/>
            <person name="Kuo A."/>
            <person name="Kohler A."/>
            <person name="Daghino S."/>
            <person name="Barry K."/>
            <person name="Choi C."/>
            <person name="Cichocki N."/>
            <person name="Clum A."/>
            <person name="Copeland A."/>
            <person name="Hainaut M."/>
            <person name="Haridas S."/>
            <person name="Labutti K."/>
            <person name="Lindquist E."/>
            <person name="Lipzen A."/>
            <person name="Khouja H.-R."/>
            <person name="Murat C."/>
            <person name="Ohm R."/>
            <person name="Olson A."/>
            <person name="Spatafora J."/>
            <person name="Veneault-Fourrey C."/>
            <person name="Henrissat B."/>
            <person name="Grigoriev I."/>
            <person name="Martin F."/>
            <person name="Perotto S."/>
        </authorList>
    </citation>
    <scope>NUCLEOTIDE SEQUENCE [LARGE SCALE GENOMIC DNA]</scope>
    <source>
        <strain evidence="2 3">E</strain>
    </source>
</reference>
<dbReference type="InterPro" id="IPR010730">
    <property type="entry name" value="HET"/>
</dbReference>
<dbReference type="Pfam" id="PF06985">
    <property type="entry name" value="HET"/>
    <property type="match status" value="1"/>
</dbReference>
<dbReference type="STRING" id="1095630.A0A2J6TJD5"/>
<dbReference type="PANTHER" id="PTHR33112:SF16">
    <property type="entry name" value="HETEROKARYON INCOMPATIBILITY DOMAIN-CONTAINING PROTEIN"/>
    <property type="match status" value="1"/>
</dbReference>
<name>A0A2J6TJD5_9HELO</name>
<gene>
    <name evidence="2" type="ORF">K444DRAFT_716049</name>
</gene>
<feature type="domain" description="Heterokaryon incompatibility" evidence="1">
    <location>
        <begin position="97"/>
        <end position="249"/>
    </location>
</feature>
<dbReference type="OrthoDB" id="5347061at2759"/>
<dbReference type="EMBL" id="KZ613782">
    <property type="protein sequence ID" value="PMD63139.1"/>
    <property type="molecule type" value="Genomic_DNA"/>
</dbReference>
<protein>
    <submittedName>
        <fullName evidence="2">HET-domain-containing protein</fullName>
    </submittedName>
</protein>
<dbReference type="AlphaFoldDB" id="A0A2J6TJD5"/>
<evidence type="ECO:0000313" key="3">
    <source>
        <dbReference type="Proteomes" id="UP000235371"/>
    </source>
</evidence>
<evidence type="ECO:0000313" key="2">
    <source>
        <dbReference type="EMBL" id="PMD63139.1"/>
    </source>
</evidence>
<dbReference type="PANTHER" id="PTHR33112">
    <property type="entry name" value="DOMAIN PROTEIN, PUTATIVE-RELATED"/>
    <property type="match status" value="1"/>
</dbReference>
<dbReference type="InParanoid" id="A0A2J6TJD5"/>
<keyword evidence="3" id="KW-1185">Reference proteome</keyword>
<dbReference type="RefSeq" id="XP_024740043.1">
    <property type="nucleotide sequence ID" value="XM_024888370.1"/>
</dbReference>
<accession>A0A2J6TJD5</accession>